<dbReference type="InterPro" id="IPR016181">
    <property type="entry name" value="Acyl_CoA_acyltransferase"/>
</dbReference>
<dbReference type="KEGG" id="mefw:F1737_06265"/>
<dbReference type="PANTHER" id="PTHR36174:SF1">
    <property type="entry name" value="LIPID II:GLYCINE GLYCYLTRANSFERASE"/>
    <property type="match status" value="1"/>
</dbReference>
<dbReference type="Pfam" id="PF02388">
    <property type="entry name" value="FemAB"/>
    <property type="match status" value="1"/>
</dbReference>
<dbReference type="InterPro" id="IPR050644">
    <property type="entry name" value="PG_Glycine_Bridge_Synth"/>
</dbReference>
<dbReference type="GeneID" id="85229767"/>
<dbReference type="GO" id="GO:0044038">
    <property type="term" value="P:cell wall macromolecule biosynthetic process"/>
    <property type="evidence" value="ECO:0007669"/>
    <property type="project" value="InterPro"/>
</dbReference>
<keyword evidence="5" id="KW-0012">Acyltransferase</keyword>
<protein>
    <submittedName>
        <fullName evidence="7">Aminoacyltransferase</fullName>
    </submittedName>
</protein>
<dbReference type="EMBL" id="CP043875">
    <property type="protein sequence ID" value="WOF16347.1"/>
    <property type="molecule type" value="Genomic_DNA"/>
</dbReference>
<evidence type="ECO:0000256" key="5">
    <source>
        <dbReference type="ARBA" id="ARBA00023315"/>
    </source>
</evidence>
<evidence type="ECO:0000256" key="3">
    <source>
        <dbReference type="ARBA" id="ARBA00022960"/>
    </source>
</evidence>
<keyword evidence="8" id="KW-1185">Reference proteome</keyword>
<dbReference type="RefSeq" id="WP_317135759.1">
    <property type="nucleotide sequence ID" value="NZ_CP043875.1"/>
</dbReference>
<dbReference type="GO" id="GO:0008360">
    <property type="term" value="P:regulation of cell shape"/>
    <property type="evidence" value="ECO:0007669"/>
    <property type="project" value="UniProtKB-KW"/>
</dbReference>
<keyword evidence="6" id="KW-0961">Cell wall biogenesis/degradation</keyword>
<dbReference type="InterPro" id="IPR003447">
    <property type="entry name" value="FEMABX"/>
</dbReference>
<sequence length="349" mass="40375">MEIILKVASEKDTELWDNIVESSPQGSIFHTMKWLKIAEKYSDCRLIPVIGYNNTVPIAILPLFYKKKLLLRMVFSPPPHVGIMYLGPVFVDYDSLKQNKKEIYYEKFQNELDKFIQQELRANYISIFLPPNLPDPRPFKWAGYEVEPTYDYHIDLSCGIEQIWQNFKKKIRVDVKKSLKQGVILEEGEHEEIDAINALLVKRYDDQNRQLSLPKEYLHEIYDSFGDNVKVTVAKFDGKIVTGSIKLQYKDEVLSWIGSTKPYFDLSPSPNSLLSWEEIKEASEKNICHYIRMGTAGNQRLHSHFSKFDPDLRLRFNVKKASALANFAEKGYVSVLKPVSGIIGSKIKK</sequence>
<name>A0AA97FCH3_9EURY</name>
<reference evidence="7 8" key="1">
    <citation type="submission" date="2019-09" db="EMBL/GenBank/DDBJ databases">
        <title>The complete genome of Methanoplanus sp. FWC-SCC4.</title>
        <authorList>
            <person name="Chen S.-C."/>
            <person name="Zhou Y.-Z."/>
            <person name="Lai M.-C."/>
        </authorList>
    </citation>
    <scope>NUCLEOTIDE SEQUENCE [LARGE SCALE GENOMIC DNA]</scope>
    <source>
        <strain evidence="7 8">FWC-SCC4</strain>
    </source>
</reference>
<keyword evidence="3" id="KW-0133">Cell shape</keyword>
<dbReference type="SUPFAM" id="SSF55729">
    <property type="entry name" value="Acyl-CoA N-acyltransferases (Nat)"/>
    <property type="match status" value="2"/>
</dbReference>
<dbReference type="GO" id="GO:0016755">
    <property type="term" value="F:aminoacyltransferase activity"/>
    <property type="evidence" value="ECO:0007669"/>
    <property type="project" value="InterPro"/>
</dbReference>
<evidence type="ECO:0000256" key="4">
    <source>
        <dbReference type="ARBA" id="ARBA00022984"/>
    </source>
</evidence>
<evidence type="ECO:0000313" key="7">
    <source>
        <dbReference type="EMBL" id="WOF16347.1"/>
    </source>
</evidence>
<dbReference type="PROSITE" id="PS51191">
    <property type="entry name" value="FEMABX"/>
    <property type="match status" value="1"/>
</dbReference>
<dbReference type="PANTHER" id="PTHR36174">
    <property type="entry name" value="LIPID II:GLYCINE GLYCYLTRANSFERASE"/>
    <property type="match status" value="1"/>
</dbReference>
<dbReference type="Gene3D" id="3.40.630.30">
    <property type="match status" value="1"/>
</dbReference>
<evidence type="ECO:0000256" key="1">
    <source>
        <dbReference type="ARBA" id="ARBA00009943"/>
    </source>
</evidence>
<keyword evidence="2" id="KW-0808">Transferase</keyword>
<gene>
    <name evidence="7" type="ORF">F1737_06265</name>
</gene>
<evidence type="ECO:0000256" key="2">
    <source>
        <dbReference type="ARBA" id="ARBA00022679"/>
    </source>
</evidence>
<dbReference type="Proteomes" id="UP001301797">
    <property type="component" value="Chromosome"/>
</dbReference>
<keyword evidence="4" id="KW-0573">Peptidoglycan synthesis</keyword>
<evidence type="ECO:0000313" key="8">
    <source>
        <dbReference type="Proteomes" id="UP001301797"/>
    </source>
</evidence>
<dbReference type="GO" id="GO:0071555">
    <property type="term" value="P:cell wall organization"/>
    <property type="evidence" value="ECO:0007669"/>
    <property type="project" value="UniProtKB-KW"/>
</dbReference>
<accession>A0AA97FCH3</accession>
<proteinExistence type="inferred from homology"/>
<evidence type="ECO:0000256" key="6">
    <source>
        <dbReference type="ARBA" id="ARBA00023316"/>
    </source>
</evidence>
<organism evidence="7 8">
    <name type="scientific">Methanochimaera problematica</name>
    <dbReference type="NCBI Taxonomy" id="2609417"/>
    <lineage>
        <taxon>Archaea</taxon>
        <taxon>Methanobacteriati</taxon>
        <taxon>Methanobacteriota</taxon>
        <taxon>Stenosarchaea group</taxon>
        <taxon>Methanomicrobia</taxon>
        <taxon>Methanomicrobiales</taxon>
        <taxon>Methanomicrobiaceae</taxon>
        <taxon>Methanochimaera</taxon>
    </lineage>
</organism>
<comment type="similarity">
    <text evidence="1">Belongs to the FemABX family.</text>
</comment>
<dbReference type="AlphaFoldDB" id="A0AA97FCH3"/>